<proteinExistence type="predicted"/>
<gene>
    <name evidence="2" type="ORF">GRX66_10935</name>
</gene>
<evidence type="ECO:0000256" key="1">
    <source>
        <dbReference type="SAM" id="MobiDB-lite"/>
    </source>
</evidence>
<evidence type="ECO:0000313" key="2">
    <source>
        <dbReference type="EMBL" id="MXR21096.1"/>
    </source>
</evidence>
<sequence>MCAWIDPKESGEGWGRRETSDPIPAEIEPTRERAAAVDLPYQFKEHRGYQGTLSGVTVDGETYTSGDLKVNAGVTGDRKLKLHVRGIIWLEDPDGAGSALRFKVQVVRAPPVTDTVPYGTYEVWERHQFGDVTVDEVTGPSFTPEAGTSGTSRETKNFEDLMEPTKLLVSELELVRNTPFAAYRLEETGDWEEYGAVFRWKGNAFQHRLQ</sequence>
<organism evidence="2 3">
    <name type="scientific">Halobacterium bonnevillei</name>
    <dbReference type="NCBI Taxonomy" id="2692200"/>
    <lineage>
        <taxon>Archaea</taxon>
        <taxon>Methanobacteriati</taxon>
        <taxon>Methanobacteriota</taxon>
        <taxon>Stenosarchaea group</taxon>
        <taxon>Halobacteria</taxon>
        <taxon>Halobacteriales</taxon>
        <taxon>Halobacteriaceae</taxon>
        <taxon>Halobacterium</taxon>
    </lineage>
</organism>
<dbReference type="Proteomes" id="UP000471521">
    <property type="component" value="Unassembled WGS sequence"/>
</dbReference>
<evidence type="ECO:0000313" key="3">
    <source>
        <dbReference type="Proteomes" id="UP000471521"/>
    </source>
</evidence>
<reference evidence="2 3" key="1">
    <citation type="submission" date="2019-12" db="EMBL/GenBank/DDBJ databases">
        <title>Isolation and characterization of three novel carbon monoxide-oxidizing members of Halobacteria from salione crusts and soils.</title>
        <authorList>
            <person name="Myers M.R."/>
            <person name="King G.M."/>
        </authorList>
    </citation>
    <scope>NUCLEOTIDE SEQUENCE [LARGE SCALE GENOMIC DNA]</scope>
    <source>
        <strain evidence="2 3">PCN9</strain>
    </source>
</reference>
<dbReference type="RefSeq" id="WP_159526595.1">
    <property type="nucleotide sequence ID" value="NZ_WUUU01000083.1"/>
</dbReference>
<accession>A0A6B0SKR0</accession>
<dbReference type="OrthoDB" id="304501at2157"/>
<protein>
    <submittedName>
        <fullName evidence="2">Uncharacterized protein</fullName>
    </submittedName>
</protein>
<feature type="region of interest" description="Disordered" evidence="1">
    <location>
        <begin position="1"/>
        <end position="23"/>
    </location>
</feature>
<name>A0A6B0SKR0_9EURY</name>
<comment type="caution">
    <text evidence="2">The sequence shown here is derived from an EMBL/GenBank/DDBJ whole genome shotgun (WGS) entry which is preliminary data.</text>
</comment>
<keyword evidence="3" id="KW-1185">Reference proteome</keyword>
<dbReference type="AlphaFoldDB" id="A0A6B0SKR0"/>
<feature type="compositionally biased region" description="Basic and acidic residues" evidence="1">
    <location>
        <begin position="1"/>
        <end position="20"/>
    </location>
</feature>
<feature type="region of interest" description="Disordered" evidence="1">
    <location>
        <begin position="136"/>
        <end position="156"/>
    </location>
</feature>
<dbReference type="EMBL" id="WUUU01000083">
    <property type="protein sequence ID" value="MXR21096.1"/>
    <property type="molecule type" value="Genomic_DNA"/>
</dbReference>